<evidence type="ECO:0000313" key="2">
    <source>
        <dbReference type="Proteomes" id="UP001165960"/>
    </source>
</evidence>
<gene>
    <name evidence="1" type="ORF">DSO57_1028766</name>
</gene>
<comment type="caution">
    <text evidence="1">The sequence shown here is derived from an EMBL/GenBank/DDBJ whole genome shotgun (WGS) entry which is preliminary data.</text>
</comment>
<name>A0ACC2SEP6_9FUNG</name>
<proteinExistence type="predicted"/>
<reference evidence="1" key="1">
    <citation type="submission" date="2022-04" db="EMBL/GenBank/DDBJ databases">
        <title>Genome of the entomopathogenic fungus Entomophthora muscae.</title>
        <authorList>
            <person name="Elya C."/>
            <person name="Lovett B.R."/>
            <person name="Lee E."/>
            <person name="Macias A.M."/>
            <person name="Hajek A.E."/>
            <person name="De Bivort B.L."/>
            <person name="Kasson M.T."/>
            <person name="De Fine Licht H.H."/>
            <person name="Stajich J.E."/>
        </authorList>
    </citation>
    <scope>NUCLEOTIDE SEQUENCE</scope>
    <source>
        <strain evidence="1">Berkeley</strain>
    </source>
</reference>
<sequence>MELPVTPKPMPASLPDLPTDHTGKLFGIVYITFTEVIDTIIPTAGLWSWVEKSVSYLFKLDPLLWWALPTNTPAQVTPENGGLAAQDWIPDTFDLLPSILGGSFSLLTKHFESNGQFLI</sequence>
<evidence type="ECO:0000313" key="1">
    <source>
        <dbReference type="EMBL" id="KAJ9060632.1"/>
    </source>
</evidence>
<keyword evidence="2" id="KW-1185">Reference proteome</keyword>
<protein>
    <submittedName>
        <fullName evidence="1">Uncharacterized protein</fullName>
    </submittedName>
</protein>
<organism evidence="1 2">
    <name type="scientific">Entomophthora muscae</name>
    <dbReference type="NCBI Taxonomy" id="34485"/>
    <lineage>
        <taxon>Eukaryota</taxon>
        <taxon>Fungi</taxon>
        <taxon>Fungi incertae sedis</taxon>
        <taxon>Zoopagomycota</taxon>
        <taxon>Entomophthoromycotina</taxon>
        <taxon>Entomophthoromycetes</taxon>
        <taxon>Entomophthorales</taxon>
        <taxon>Entomophthoraceae</taxon>
        <taxon>Entomophthora</taxon>
    </lineage>
</organism>
<dbReference type="EMBL" id="QTSX02005155">
    <property type="protein sequence ID" value="KAJ9060632.1"/>
    <property type="molecule type" value="Genomic_DNA"/>
</dbReference>
<dbReference type="Proteomes" id="UP001165960">
    <property type="component" value="Unassembled WGS sequence"/>
</dbReference>
<accession>A0ACC2SEP6</accession>